<feature type="transmembrane region" description="Helical" evidence="1">
    <location>
        <begin position="22"/>
        <end position="41"/>
    </location>
</feature>
<dbReference type="AlphaFoldDB" id="A0A8D8RXD0"/>
<sequence length="176" mass="21055">MGYGIAIRSIYLLLLLPSHHCHYVLIASLVSFMFFITVVYGRSCDNVMGKLFWSLIPSKFNRKIALTVGYRYLSMYKKTRKNRCYYRGPSVLVISTWSHWLRMSFFVLEIHFFPEFINFFEFRLPIPEETNFRNLWTLDFRFDLSFIRIPKCGALLSHIGLDRYRLGVREALHFNR</sequence>
<evidence type="ECO:0000256" key="1">
    <source>
        <dbReference type="SAM" id="Phobius"/>
    </source>
</evidence>
<reference evidence="2" key="1">
    <citation type="submission" date="2021-05" db="EMBL/GenBank/DDBJ databases">
        <authorList>
            <person name="Alioto T."/>
            <person name="Alioto T."/>
            <person name="Gomez Garrido J."/>
        </authorList>
    </citation>
    <scope>NUCLEOTIDE SEQUENCE</scope>
</reference>
<proteinExistence type="predicted"/>
<keyword evidence="1" id="KW-0812">Transmembrane</keyword>
<name>A0A8D8RXD0_9HEMI</name>
<keyword evidence="1" id="KW-0472">Membrane</keyword>
<protein>
    <submittedName>
        <fullName evidence="2">Uncharacterized protein</fullName>
    </submittedName>
</protein>
<keyword evidence="1" id="KW-1133">Transmembrane helix</keyword>
<dbReference type="EMBL" id="HBUF01520239">
    <property type="protein sequence ID" value="CAG6748694.1"/>
    <property type="molecule type" value="Transcribed_RNA"/>
</dbReference>
<dbReference type="EMBL" id="HBUF01188698">
    <property type="protein sequence ID" value="CAG6657532.1"/>
    <property type="molecule type" value="Transcribed_RNA"/>
</dbReference>
<evidence type="ECO:0000313" key="2">
    <source>
        <dbReference type="EMBL" id="CAG6657532.1"/>
    </source>
</evidence>
<organism evidence="2">
    <name type="scientific">Cacopsylla melanoneura</name>
    <dbReference type="NCBI Taxonomy" id="428564"/>
    <lineage>
        <taxon>Eukaryota</taxon>
        <taxon>Metazoa</taxon>
        <taxon>Ecdysozoa</taxon>
        <taxon>Arthropoda</taxon>
        <taxon>Hexapoda</taxon>
        <taxon>Insecta</taxon>
        <taxon>Pterygota</taxon>
        <taxon>Neoptera</taxon>
        <taxon>Paraneoptera</taxon>
        <taxon>Hemiptera</taxon>
        <taxon>Sternorrhyncha</taxon>
        <taxon>Psylloidea</taxon>
        <taxon>Psyllidae</taxon>
        <taxon>Psyllinae</taxon>
        <taxon>Cacopsylla</taxon>
    </lineage>
</organism>
<accession>A0A8D8RXD0</accession>
<dbReference type="EMBL" id="HBUF01188697">
    <property type="protein sequence ID" value="CAG6657530.1"/>
    <property type="molecule type" value="Transcribed_RNA"/>
</dbReference>